<evidence type="ECO:0000313" key="3">
    <source>
        <dbReference type="Proteomes" id="UP001149165"/>
    </source>
</evidence>
<gene>
    <name evidence="2" type="ORF">N7456_001120</name>
</gene>
<reference evidence="2" key="1">
    <citation type="submission" date="2022-11" db="EMBL/GenBank/DDBJ databases">
        <authorList>
            <person name="Petersen C."/>
        </authorList>
    </citation>
    <scope>NUCLEOTIDE SEQUENCE</scope>
    <source>
        <strain evidence="2">IBT 30069</strain>
    </source>
</reference>
<organism evidence="2 3">
    <name type="scientific">Penicillium angulare</name>
    <dbReference type="NCBI Taxonomy" id="116970"/>
    <lineage>
        <taxon>Eukaryota</taxon>
        <taxon>Fungi</taxon>
        <taxon>Dikarya</taxon>
        <taxon>Ascomycota</taxon>
        <taxon>Pezizomycotina</taxon>
        <taxon>Eurotiomycetes</taxon>
        <taxon>Eurotiomycetidae</taxon>
        <taxon>Eurotiales</taxon>
        <taxon>Aspergillaceae</taxon>
        <taxon>Penicillium</taxon>
    </lineage>
</organism>
<dbReference type="Proteomes" id="UP001149165">
    <property type="component" value="Unassembled WGS sequence"/>
</dbReference>
<keyword evidence="1" id="KW-0812">Transmembrane</keyword>
<name>A0A9W9GDH5_9EURO</name>
<evidence type="ECO:0000313" key="2">
    <source>
        <dbReference type="EMBL" id="KAJ5116772.1"/>
    </source>
</evidence>
<keyword evidence="3" id="KW-1185">Reference proteome</keyword>
<keyword evidence="1" id="KW-1133">Transmembrane helix</keyword>
<proteinExistence type="predicted"/>
<evidence type="ECO:0000256" key="1">
    <source>
        <dbReference type="SAM" id="Phobius"/>
    </source>
</evidence>
<comment type="caution">
    <text evidence="2">The sequence shown here is derived from an EMBL/GenBank/DDBJ whole genome shotgun (WGS) entry which is preliminary data.</text>
</comment>
<dbReference type="EMBL" id="JAPQKH010000001">
    <property type="protein sequence ID" value="KAJ5116772.1"/>
    <property type="molecule type" value="Genomic_DNA"/>
</dbReference>
<accession>A0A9W9GDH5</accession>
<reference evidence="2" key="2">
    <citation type="journal article" date="2023" name="IMA Fungus">
        <title>Comparative genomic study of the Penicillium genus elucidates a diverse pangenome and 15 lateral gene transfer events.</title>
        <authorList>
            <person name="Petersen C."/>
            <person name="Sorensen T."/>
            <person name="Nielsen M.R."/>
            <person name="Sondergaard T.E."/>
            <person name="Sorensen J.L."/>
            <person name="Fitzpatrick D.A."/>
            <person name="Frisvad J.C."/>
            <person name="Nielsen K.L."/>
        </authorList>
    </citation>
    <scope>NUCLEOTIDE SEQUENCE</scope>
    <source>
        <strain evidence="2">IBT 30069</strain>
    </source>
</reference>
<protein>
    <submittedName>
        <fullName evidence="2">Uncharacterized protein</fullName>
    </submittedName>
</protein>
<dbReference type="AlphaFoldDB" id="A0A9W9GDH5"/>
<sequence length="72" mass="7990">MTPYRPRDILRVLQVGSLVRLVFFLTVIGPAGMTTALYGYIYHVTEDKSPFVMSDKGHSGMSGNIEPDSEKV</sequence>
<feature type="transmembrane region" description="Helical" evidence="1">
    <location>
        <begin position="21"/>
        <end position="41"/>
    </location>
</feature>
<keyword evidence="1" id="KW-0472">Membrane</keyword>